<evidence type="ECO:0000256" key="6">
    <source>
        <dbReference type="SAM" id="SignalP"/>
    </source>
</evidence>
<evidence type="ECO:0000256" key="1">
    <source>
        <dbReference type="ARBA" id="ARBA00022729"/>
    </source>
</evidence>
<sequence>MLCFSLSSRFFCVFLIISVLTGDSLENLITSHGSVKHVRDGEDVTLSCNYSVTPYTLFWYRQNPRSQPDFLVSISESGDPVKADPAAQLTAKVEKNSKVLTLIIYHTAVSDSALYYCALTPTGGGTYGTHVMKNNWGRTRPPAFPFQNVG</sequence>
<keyword evidence="2" id="KW-1064">Adaptive immunity</keyword>
<keyword evidence="3" id="KW-0675">Receptor</keyword>
<organism evidence="8 9">
    <name type="scientific">Astyanax mexicanus</name>
    <name type="common">Blind cave fish</name>
    <name type="synonym">Astyanax fasciatus mexicanus</name>
    <dbReference type="NCBI Taxonomy" id="7994"/>
    <lineage>
        <taxon>Eukaryota</taxon>
        <taxon>Metazoa</taxon>
        <taxon>Chordata</taxon>
        <taxon>Craniata</taxon>
        <taxon>Vertebrata</taxon>
        <taxon>Euteleostomi</taxon>
        <taxon>Actinopterygii</taxon>
        <taxon>Neopterygii</taxon>
        <taxon>Teleostei</taxon>
        <taxon>Ostariophysi</taxon>
        <taxon>Characiformes</taxon>
        <taxon>Characoidei</taxon>
        <taxon>Acestrorhamphidae</taxon>
        <taxon>Acestrorhamphinae</taxon>
        <taxon>Astyanax</taxon>
    </lineage>
</organism>
<keyword evidence="1 6" id="KW-0732">Signal</keyword>
<dbReference type="PANTHER" id="PTHR19367">
    <property type="entry name" value="T-CELL RECEPTOR ALPHA CHAIN V REGION"/>
    <property type="match status" value="1"/>
</dbReference>
<dbReference type="AlphaFoldDB" id="A0A8T2LSI7"/>
<evidence type="ECO:0000256" key="5">
    <source>
        <dbReference type="ARBA" id="ARBA00043266"/>
    </source>
</evidence>
<accession>A0A8T2LSI7</accession>
<evidence type="ECO:0000256" key="2">
    <source>
        <dbReference type="ARBA" id="ARBA00023130"/>
    </source>
</evidence>
<evidence type="ECO:0000259" key="7">
    <source>
        <dbReference type="PROSITE" id="PS50835"/>
    </source>
</evidence>
<comment type="caution">
    <text evidence="8">The sequence shown here is derived from an EMBL/GenBank/DDBJ whole genome shotgun (WGS) entry which is preliminary data.</text>
</comment>
<dbReference type="PANTHER" id="PTHR19367:SF18">
    <property type="entry name" value="T CELL RECEPTOR ALPHA VARIABLE 16"/>
    <property type="match status" value="1"/>
</dbReference>
<evidence type="ECO:0000313" key="9">
    <source>
        <dbReference type="Proteomes" id="UP000752171"/>
    </source>
</evidence>
<dbReference type="SMART" id="SM00409">
    <property type="entry name" value="IG"/>
    <property type="match status" value="1"/>
</dbReference>
<dbReference type="InterPro" id="IPR013783">
    <property type="entry name" value="Ig-like_fold"/>
</dbReference>
<dbReference type="InterPro" id="IPR003599">
    <property type="entry name" value="Ig_sub"/>
</dbReference>
<dbReference type="GO" id="GO:0042101">
    <property type="term" value="C:T cell receptor complex"/>
    <property type="evidence" value="ECO:0007669"/>
    <property type="project" value="UniProtKB-KW"/>
</dbReference>
<name>A0A8T2LSI7_ASTMX</name>
<feature type="chain" id="PRO_5035769513" description="Ig-like domain-containing protein" evidence="6">
    <location>
        <begin position="23"/>
        <end position="150"/>
    </location>
</feature>
<gene>
    <name evidence="8" type="ORF">AMEX_G10621</name>
</gene>
<dbReference type="SMART" id="SM00406">
    <property type="entry name" value="IGv"/>
    <property type="match status" value="1"/>
</dbReference>
<keyword evidence="5" id="KW-1279">T cell receptor</keyword>
<evidence type="ECO:0000313" key="8">
    <source>
        <dbReference type="EMBL" id="KAG9273854.1"/>
    </source>
</evidence>
<evidence type="ECO:0000256" key="3">
    <source>
        <dbReference type="ARBA" id="ARBA00023170"/>
    </source>
</evidence>
<dbReference type="InterPro" id="IPR036179">
    <property type="entry name" value="Ig-like_dom_sf"/>
</dbReference>
<dbReference type="Pfam" id="PF07686">
    <property type="entry name" value="V-set"/>
    <property type="match status" value="1"/>
</dbReference>
<protein>
    <recommendedName>
        <fullName evidence="7">Ig-like domain-containing protein</fullName>
    </recommendedName>
</protein>
<keyword evidence="5" id="KW-0391">Immunity</keyword>
<dbReference type="Proteomes" id="UP000752171">
    <property type="component" value="Unassembled WGS sequence"/>
</dbReference>
<dbReference type="InterPro" id="IPR007110">
    <property type="entry name" value="Ig-like_dom"/>
</dbReference>
<reference evidence="8 9" key="1">
    <citation type="submission" date="2021-07" db="EMBL/GenBank/DDBJ databases">
        <authorList>
            <person name="Imarazene B."/>
            <person name="Zahm M."/>
            <person name="Klopp C."/>
            <person name="Cabau C."/>
            <person name="Beille S."/>
            <person name="Jouanno E."/>
            <person name="Castinel A."/>
            <person name="Lluch J."/>
            <person name="Gil L."/>
            <person name="Kuchtly C."/>
            <person name="Lopez Roques C."/>
            <person name="Donnadieu C."/>
            <person name="Parrinello H."/>
            <person name="Journot L."/>
            <person name="Du K."/>
            <person name="Schartl M."/>
            <person name="Retaux S."/>
            <person name="Guiguen Y."/>
        </authorList>
    </citation>
    <scope>NUCLEOTIDE SEQUENCE [LARGE SCALE GENOMIC DNA]</scope>
    <source>
        <strain evidence="8">Pach_M1</strain>
        <tissue evidence="8">Testis</tissue>
    </source>
</reference>
<dbReference type="SUPFAM" id="SSF48726">
    <property type="entry name" value="Immunoglobulin"/>
    <property type="match status" value="1"/>
</dbReference>
<dbReference type="PROSITE" id="PS50835">
    <property type="entry name" value="IG_LIKE"/>
    <property type="match status" value="1"/>
</dbReference>
<dbReference type="EMBL" id="JAICCE010000008">
    <property type="protein sequence ID" value="KAG9273854.1"/>
    <property type="molecule type" value="Genomic_DNA"/>
</dbReference>
<keyword evidence="4" id="KW-0393">Immunoglobulin domain</keyword>
<feature type="signal peptide" evidence="6">
    <location>
        <begin position="1"/>
        <end position="22"/>
    </location>
</feature>
<proteinExistence type="predicted"/>
<evidence type="ECO:0000256" key="4">
    <source>
        <dbReference type="ARBA" id="ARBA00023319"/>
    </source>
</evidence>
<dbReference type="GO" id="GO:0002250">
    <property type="term" value="P:adaptive immune response"/>
    <property type="evidence" value="ECO:0007669"/>
    <property type="project" value="UniProtKB-KW"/>
</dbReference>
<feature type="domain" description="Ig-like" evidence="7">
    <location>
        <begin position="26"/>
        <end position="120"/>
    </location>
</feature>
<dbReference type="InterPro" id="IPR013106">
    <property type="entry name" value="Ig_V-set"/>
</dbReference>
<dbReference type="Gene3D" id="2.60.40.10">
    <property type="entry name" value="Immunoglobulins"/>
    <property type="match status" value="1"/>
</dbReference>
<dbReference type="InterPro" id="IPR051287">
    <property type="entry name" value="TCR_variable_region"/>
</dbReference>